<dbReference type="SMART" id="SM00355">
    <property type="entry name" value="ZnF_C2H2"/>
    <property type="match status" value="4"/>
</dbReference>
<keyword evidence="3" id="KW-0690">Ribosome biogenesis</keyword>
<evidence type="ECO:0000313" key="10">
    <source>
        <dbReference type="EMBL" id="KAG9070491.1"/>
    </source>
</evidence>
<reference evidence="10" key="1">
    <citation type="submission" date="2021-06" db="EMBL/GenBank/DDBJ databases">
        <title>Genome Sequence of Mortierella hyaline Strain SCG-10, a Cold-Adapted, Nitrate-Reducing Fungus Isolated from Soil in Minnesota, USA.</title>
        <authorList>
            <person name="Aldossari N."/>
        </authorList>
    </citation>
    <scope>NUCLEOTIDE SEQUENCE</scope>
    <source>
        <strain evidence="10">SCG-10</strain>
    </source>
</reference>
<dbReference type="InterPro" id="IPR022755">
    <property type="entry name" value="Znf_C2H2_jaz"/>
</dbReference>
<evidence type="ECO:0000259" key="9">
    <source>
        <dbReference type="PROSITE" id="PS00028"/>
    </source>
</evidence>
<evidence type="ECO:0000256" key="7">
    <source>
        <dbReference type="ARBA" id="ARBA00022833"/>
    </source>
</evidence>
<dbReference type="AlphaFoldDB" id="A0A9P7Y0C8"/>
<evidence type="ECO:0000256" key="6">
    <source>
        <dbReference type="ARBA" id="ARBA00022771"/>
    </source>
</evidence>
<dbReference type="InterPro" id="IPR036236">
    <property type="entry name" value="Znf_C2H2_sf"/>
</dbReference>
<dbReference type="InterPro" id="IPR041661">
    <property type="entry name" value="ZN622/Rei1/Reh1_Znf-C2H2"/>
</dbReference>
<dbReference type="GO" id="GO:0030687">
    <property type="term" value="C:preribosome, large subunit precursor"/>
    <property type="evidence" value="ECO:0007669"/>
    <property type="project" value="TreeGrafter"/>
</dbReference>
<gene>
    <name evidence="10" type="ORF">KI688_008027</name>
</gene>
<dbReference type="Gene3D" id="3.30.160.60">
    <property type="entry name" value="Classic Zinc Finger"/>
    <property type="match status" value="1"/>
</dbReference>
<dbReference type="InterPro" id="IPR003604">
    <property type="entry name" value="Matrin/U1-like-C_Znf_C2H2"/>
</dbReference>
<dbReference type="PROSITE" id="PS00028">
    <property type="entry name" value="ZINC_FINGER_C2H2_1"/>
    <property type="match status" value="2"/>
</dbReference>
<dbReference type="PANTHER" id="PTHR13182:SF8">
    <property type="entry name" value="CYTOPLASMIC 60S SUBUNIT BIOGENESIS FACTOR ZNF622"/>
    <property type="match status" value="1"/>
</dbReference>
<dbReference type="Pfam" id="PF12756">
    <property type="entry name" value="zf-C2H2_2"/>
    <property type="match status" value="1"/>
</dbReference>
<dbReference type="SMART" id="SM00451">
    <property type="entry name" value="ZnF_U1"/>
    <property type="match status" value="2"/>
</dbReference>
<dbReference type="GO" id="GO:0008270">
    <property type="term" value="F:zinc ion binding"/>
    <property type="evidence" value="ECO:0007669"/>
    <property type="project" value="UniProtKB-KW"/>
</dbReference>
<evidence type="ECO:0000256" key="1">
    <source>
        <dbReference type="ARBA" id="ARBA00004496"/>
    </source>
</evidence>
<comment type="similarity">
    <text evidence="8">Belongs to the REI1 family.</text>
</comment>
<keyword evidence="7" id="KW-0862">Zinc</keyword>
<organism evidence="10 11">
    <name type="scientific">Linnemannia hyalina</name>
    <dbReference type="NCBI Taxonomy" id="64524"/>
    <lineage>
        <taxon>Eukaryota</taxon>
        <taxon>Fungi</taxon>
        <taxon>Fungi incertae sedis</taxon>
        <taxon>Mucoromycota</taxon>
        <taxon>Mortierellomycotina</taxon>
        <taxon>Mortierellomycetes</taxon>
        <taxon>Mortierellales</taxon>
        <taxon>Mortierellaceae</taxon>
        <taxon>Linnemannia</taxon>
    </lineage>
</organism>
<proteinExistence type="inferred from homology"/>
<dbReference type="InterPro" id="IPR013087">
    <property type="entry name" value="Znf_C2H2_type"/>
</dbReference>
<sequence length="452" mass="52080">MSSIVAQPSTQGTFLSTPDAPRSSLFTCLACHVAFKTADIQREHYRSDWHRYNLKRKMVELPPVTADMFSQKVTGKFIQLFTFSALSYSQSRHHLTQKQKDADDQAAAEDTSSSECKACRKSYSSKNAYENHLVSKKHKETEAKLKANPPVAKVEKPVKSDVESITSKMTVDLSVTDETTQEELEEIMDKKIETAVRLELLDCLFCTEKAETFESNIEHMTKYHGFFIPDLEYIVDLEGLIRYLGEKVSVGNICLHCNGKGRQIKSLEAVRKHMVDKGHCKIPYDTESEMMEIVDFYDFRSSYPEEEQRKLLEAAERGEEVEEDDEEELDTGVRLGEDDMELILPSGARLGHRSLNKYYRQNVKPEETRDSVLINKLLTHYTDHMGYDLALSKTKERKERGQALVARNDGESRWAQKQTSTFKDFRRIEEHKARVGQKQNKLQKHYRVQILV</sequence>
<evidence type="ECO:0000256" key="5">
    <source>
        <dbReference type="ARBA" id="ARBA00022737"/>
    </source>
</evidence>
<dbReference type="Pfam" id="PF12171">
    <property type="entry name" value="zf-C2H2_jaz"/>
    <property type="match status" value="1"/>
</dbReference>
<name>A0A9P7Y0C8_9FUNG</name>
<protein>
    <recommendedName>
        <fullName evidence="9">C2H2-type domain-containing protein</fullName>
    </recommendedName>
</protein>
<dbReference type="EMBL" id="JAHRHY010000003">
    <property type="protein sequence ID" value="KAG9070491.1"/>
    <property type="molecule type" value="Genomic_DNA"/>
</dbReference>
<keyword evidence="11" id="KW-1185">Reference proteome</keyword>
<dbReference type="PANTHER" id="PTHR13182">
    <property type="entry name" value="ZINC FINGER PROTEIN 622"/>
    <property type="match status" value="1"/>
</dbReference>
<evidence type="ECO:0000256" key="2">
    <source>
        <dbReference type="ARBA" id="ARBA00022490"/>
    </source>
</evidence>
<keyword evidence="4" id="KW-0479">Metal-binding</keyword>
<dbReference type="Proteomes" id="UP000707451">
    <property type="component" value="Unassembled WGS sequence"/>
</dbReference>
<keyword evidence="5" id="KW-0677">Repeat</keyword>
<evidence type="ECO:0000313" key="11">
    <source>
        <dbReference type="Proteomes" id="UP000707451"/>
    </source>
</evidence>
<dbReference type="OrthoDB" id="19329at2759"/>
<dbReference type="SUPFAM" id="SSF57667">
    <property type="entry name" value="beta-beta-alpha zinc fingers"/>
    <property type="match status" value="3"/>
</dbReference>
<dbReference type="InterPro" id="IPR040025">
    <property type="entry name" value="Znf622/Rei1/Reh1"/>
</dbReference>
<feature type="domain" description="C2H2-type" evidence="9">
    <location>
        <begin position="116"/>
        <end position="138"/>
    </location>
</feature>
<comment type="caution">
    <text evidence="10">The sequence shown here is derived from an EMBL/GenBank/DDBJ whole genome shotgun (WGS) entry which is preliminary data.</text>
</comment>
<evidence type="ECO:0000256" key="3">
    <source>
        <dbReference type="ARBA" id="ARBA00022517"/>
    </source>
</evidence>
<feature type="domain" description="C2H2-type" evidence="9">
    <location>
        <begin position="28"/>
        <end position="50"/>
    </location>
</feature>
<dbReference type="GO" id="GO:0042273">
    <property type="term" value="P:ribosomal large subunit biogenesis"/>
    <property type="evidence" value="ECO:0007669"/>
    <property type="project" value="UniProtKB-ARBA"/>
</dbReference>
<comment type="subcellular location">
    <subcellularLocation>
        <location evidence="1">Cytoplasm</location>
    </subcellularLocation>
</comment>
<evidence type="ECO:0000256" key="4">
    <source>
        <dbReference type="ARBA" id="ARBA00022723"/>
    </source>
</evidence>
<dbReference type="GO" id="GO:0003676">
    <property type="term" value="F:nucleic acid binding"/>
    <property type="evidence" value="ECO:0007669"/>
    <property type="project" value="InterPro"/>
</dbReference>
<keyword evidence="6" id="KW-0863">Zinc-finger</keyword>
<keyword evidence="2" id="KW-0963">Cytoplasm</keyword>
<dbReference type="GO" id="GO:0005737">
    <property type="term" value="C:cytoplasm"/>
    <property type="evidence" value="ECO:0007669"/>
    <property type="project" value="UniProtKB-SubCell"/>
</dbReference>
<evidence type="ECO:0000256" key="8">
    <source>
        <dbReference type="ARBA" id="ARBA00034126"/>
    </source>
</evidence>
<accession>A0A9P7Y0C8</accession>